<dbReference type="Proteomes" id="UP001595904">
    <property type="component" value="Unassembled WGS sequence"/>
</dbReference>
<evidence type="ECO:0000313" key="3">
    <source>
        <dbReference type="Proteomes" id="UP001595904"/>
    </source>
</evidence>
<feature type="signal peptide" evidence="1">
    <location>
        <begin position="1"/>
        <end position="20"/>
    </location>
</feature>
<keyword evidence="3" id="KW-1185">Reference proteome</keyword>
<feature type="chain" id="PRO_5047264132" description="Lipoprotein" evidence="1">
    <location>
        <begin position="21"/>
        <end position="104"/>
    </location>
</feature>
<reference evidence="3" key="1">
    <citation type="journal article" date="2019" name="Int. J. Syst. Evol. Microbiol.">
        <title>The Global Catalogue of Microorganisms (GCM) 10K type strain sequencing project: providing services to taxonomists for standard genome sequencing and annotation.</title>
        <authorList>
            <consortium name="The Broad Institute Genomics Platform"/>
            <consortium name="The Broad Institute Genome Sequencing Center for Infectious Disease"/>
            <person name="Wu L."/>
            <person name="Ma J."/>
        </authorList>
    </citation>
    <scope>NUCLEOTIDE SEQUENCE [LARGE SCALE GENOMIC DNA]</scope>
    <source>
        <strain evidence="3">CGMCC 1.10759</strain>
    </source>
</reference>
<accession>A0ABV8SYL3</accession>
<dbReference type="EMBL" id="JBHSDU010000014">
    <property type="protein sequence ID" value="MFC4312733.1"/>
    <property type="molecule type" value="Genomic_DNA"/>
</dbReference>
<evidence type="ECO:0008006" key="4">
    <source>
        <dbReference type="Google" id="ProtNLM"/>
    </source>
</evidence>
<gene>
    <name evidence="2" type="ORF">ACFPN2_26850</name>
</gene>
<keyword evidence="1" id="KW-0732">Signal</keyword>
<protein>
    <recommendedName>
        <fullName evidence="4">Lipoprotein</fullName>
    </recommendedName>
</protein>
<sequence>MKYFFLILALASAACTTPRAAPPATDTAPSTILCSEHPLPGFTLASDRTSNDAAVCDCIWSNLSEQDREVASNLRNGLSDEASIMKSFPIRFGQAIGTCTSPAS</sequence>
<dbReference type="RefSeq" id="WP_380602377.1">
    <property type="nucleotide sequence ID" value="NZ_JBHSDU010000014.1"/>
</dbReference>
<name>A0ABV8SYL3_9GAMM</name>
<organism evidence="2 3">
    <name type="scientific">Steroidobacter flavus</name>
    <dbReference type="NCBI Taxonomy" id="1842136"/>
    <lineage>
        <taxon>Bacteria</taxon>
        <taxon>Pseudomonadati</taxon>
        <taxon>Pseudomonadota</taxon>
        <taxon>Gammaproteobacteria</taxon>
        <taxon>Steroidobacterales</taxon>
        <taxon>Steroidobacteraceae</taxon>
        <taxon>Steroidobacter</taxon>
    </lineage>
</organism>
<dbReference type="PROSITE" id="PS51257">
    <property type="entry name" value="PROKAR_LIPOPROTEIN"/>
    <property type="match status" value="1"/>
</dbReference>
<evidence type="ECO:0000313" key="2">
    <source>
        <dbReference type="EMBL" id="MFC4312733.1"/>
    </source>
</evidence>
<comment type="caution">
    <text evidence="2">The sequence shown here is derived from an EMBL/GenBank/DDBJ whole genome shotgun (WGS) entry which is preliminary data.</text>
</comment>
<proteinExistence type="predicted"/>
<evidence type="ECO:0000256" key="1">
    <source>
        <dbReference type="SAM" id="SignalP"/>
    </source>
</evidence>